<protein>
    <submittedName>
        <fullName evidence="1">Calcium-transporting P</fullName>
    </submittedName>
</protein>
<evidence type="ECO:0000313" key="1">
    <source>
        <dbReference type="EMBL" id="PWN51563.1"/>
    </source>
</evidence>
<dbReference type="EMBL" id="KZ819833">
    <property type="protein sequence ID" value="PWN51563.1"/>
    <property type="molecule type" value="Genomic_DNA"/>
</dbReference>
<gene>
    <name evidence="1" type="ORF">IE53DRAFT_386054</name>
</gene>
<sequence>MAGRYKPLPNGESTPPNASATVYNLDDAGPTSLGLPTNVYNDHDPPTFSFSSPNRDAGKAQFAFSTSLRKATSDDPYASGPSYPPPPANGHAPLSSTQHQSPSGHYTHLSVFQTLNALRCPSLESGLSARDVPAARTEAGGYNEFAVKGGEEPWRKFLGQFQEPLILLLLGSAGVSLLIGQIDDAVSITVAIVIVISVGFYQEQKSEKSLEALNKLVPHYCHLVRDGVTSTVLANELVPGDVVTFSTGDRIPADLRICQAVSLEIDESTLTGEIKPRRKHSETIPEHDSSHNTHEHGSFGAESSNLTSINERENVAFMGTLVKSGHGRGVVIATGQKTEFGMIFSMVDEVSERRTPLQLSMDELAKRLSIISFVIIAVICFMGIAQHRHWLEMFTIGVSLAVAAIPEGLPIVVTVTLALGVLRMSNRKAIVKKLPSVETLGSVSVICSDKTGTLTSNEMTVVKVFTAEDGILDLSKSVPHTQSRALAKSVLTGNICNNSHRDETGKNVGQATDVAMVNVLRLFGLEDKRPYFKRSSEVPFDSETKFMSVNGTLSTAVPATETTYLKGAYEVVLEKCTTAYGPEGKTINLDATLRKEISAAAVSMSSEGLRVLATATGPAGSSEAGSMIFCGLQAMQDPPRPGVKEAISSLAEGGVQVVMITGDAETTAMAMAKQLGITASASSTAVMTGKQLDTLSERQLQERIRNVSVFARVTPRHKMIIISAFQANGEIVAMTGDGVNDAPALKMADIGISMGKGGTDVAKEAADVILVDDNFATILPAVEEGKGIFFNIQNFLSFQLSTAVAALTLITLSTAFRLSLPLNAMQILFINILMDGPPSQSLGVDPVDRSVMSKPPRPKNAPVLNRRLLYRIAFSASVIVIGTLWVYVTGLKSADGLIPGDGYSTEAANGMVVDQRDSTMTFTTFVFLDLTSALQNRGLTTPLNGNRMLTITLSISLITQLCLIYLPLLQGIFQTTSLSLGDLSSIVVISGISFTLHEGRRWFERVWFEGKSGLLGFKDHETYPSTLNHSRNGFRRKGWEEIVV</sequence>
<name>A0ACD0P089_9BASI</name>
<dbReference type="Proteomes" id="UP000245626">
    <property type="component" value="Unassembled WGS sequence"/>
</dbReference>
<organism evidence="1 2">
    <name type="scientific">Violaceomyces palustris</name>
    <dbReference type="NCBI Taxonomy" id="1673888"/>
    <lineage>
        <taxon>Eukaryota</taxon>
        <taxon>Fungi</taxon>
        <taxon>Dikarya</taxon>
        <taxon>Basidiomycota</taxon>
        <taxon>Ustilaginomycotina</taxon>
        <taxon>Ustilaginomycetes</taxon>
        <taxon>Violaceomycetales</taxon>
        <taxon>Violaceomycetaceae</taxon>
        <taxon>Violaceomyces</taxon>
    </lineage>
</organism>
<evidence type="ECO:0000313" key="2">
    <source>
        <dbReference type="Proteomes" id="UP000245626"/>
    </source>
</evidence>
<reference evidence="1 2" key="1">
    <citation type="journal article" date="2018" name="Mol. Biol. Evol.">
        <title>Broad Genomic Sampling Reveals a Smut Pathogenic Ancestry of the Fungal Clade Ustilaginomycotina.</title>
        <authorList>
            <person name="Kijpornyongpan T."/>
            <person name="Mondo S.J."/>
            <person name="Barry K."/>
            <person name="Sandor L."/>
            <person name="Lee J."/>
            <person name="Lipzen A."/>
            <person name="Pangilinan J."/>
            <person name="LaButti K."/>
            <person name="Hainaut M."/>
            <person name="Henrissat B."/>
            <person name="Grigoriev I.V."/>
            <person name="Spatafora J.W."/>
            <person name="Aime M.C."/>
        </authorList>
    </citation>
    <scope>NUCLEOTIDE SEQUENCE [LARGE SCALE GENOMIC DNA]</scope>
    <source>
        <strain evidence="1 2">SA 807</strain>
    </source>
</reference>
<proteinExistence type="predicted"/>
<keyword evidence="2" id="KW-1185">Reference proteome</keyword>
<accession>A0ACD0P089</accession>